<feature type="domain" description="Response regulatory" evidence="3">
    <location>
        <begin position="99"/>
        <end position="217"/>
    </location>
</feature>
<evidence type="ECO:0000259" key="3">
    <source>
        <dbReference type="PROSITE" id="PS50110"/>
    </source>
</evidence>
<evidence type="ECO:0000313" key="5">
    <source>
        <dbReference type="Proteomes" id="UP000540685"/>
    </source>
</evidence>
<evidence type="ECO:0000313" key="4">
    <source>
        <dbReference type="EMBL" id="MBB5819682.1"/>
    </source>
</evidence>
<comment type="caution">
    <text evidence="4">The sequence shown here is derived from an EMBL/GenBank/DDBJ whole genome shotgun (WGS) entry which is preliminary data.</text>
</comment>
<evidence type="ECO:0000256" key="2">
    <source>
        <dbReference type="SAM" id="Phobius"/>
    </source>
</evidence>
<dbReference type="Pfam" id="PF00072">
    <property type="entry name" value="Response_reg"/>
    <property type="match status" value="1"/>
</dbReference>
<dbReference type="CDD" id="cd00156">
    <property type="entry name" value="REC"/>
    <property type="match status" value="1"/>
</dbReference>
<evidence type="ECO:0000256" key="1">
    <source>
        <dbReference type="PROSITE-ProRule" id="PRU00169"/>
    </source>
</evidence>
<keyword evidence="5" id="KW-1185">Reference proteome</keyword>
<feature type="modified residue" description="4-aspartylphosphate" evidence="1">
    <location>
        <position position="148"/>
    </location>
</feature>
<feature type="transmembrane region" description="Helical" evidence="2">
    <location>
        <begin position="12"/>
        <end position="29"/>
    </location>
</feature>
<dbReference type="InterPro" id="IPR011006">
    <property type="entry name" value="CheY-like_superfamily"/>
</dbReference>
<sequence>MSEALWGKLIDMVPAVLWVVFAFVVYLGLRKPLREALPRMTRIGALGVVEVEFTEVERLLTKAVESSDQEETGPLVSRADRQAVIRRLDHAAVYLKGGRILWVDDLPEGNSYLTALFRQLGMVVDEVTSTDEALACLDRSAYDLVISDIHREMDGQAGIKMLHAFRARGINLPVVIHAARFDPTLGVDPMIFGGTNRVDDVVHYVIDVMERVRLGDG</sequence>
<keyword evidence="2" id="KW-1133">Transmembrane helix</keyword>
<keyword evidence="2" id="KW-0812">Transmembrane</keyword>
<protein>
    <submittedName>
        <fullName evidence="4">CheY-like chemotaxis protein</fullName>
    </submittedName>
</protein>
<gene>
    <name evidence="4" type="ORF">F4562_002744</name>
</gene>
<organism evidence="4 5">
    <name type="scientific">Streptosporangium becharense</name>
    <dbReference type="NCBI Taxonomy" id="1816182"/>
    <lineage>
        <taxon>Bacteria</taxon>
        <taxon>Bacillati</taxon>
        <taxon>Actinomycetota</taxon>
        <taxon>Actinomycetes</taxon>
        <taxon>Streptosporangiales</taxon>
        <taxon>Streptosporangiaceae</taxon>
        <taxon>Streptosporangium</taxon>
    </lineage>
</organism>
<accession>A0A7W9IFE5</accession>
<dbReference type="AlphaFoldDB" id="A0A7W9IFE5"/>
<keyword evidence="1" id="KW-0597">Phosphoprotein</keyword>
<dbReference type="EMBL" id="JACHMP010000001">
    <property type="protein sequence ID" value="MBB5819682.1"/>
    <property type="molecule type" value="Genomic_DNA"/>
</dbReference>
<name>A0A7W9IFE5_9ACTN</name>
<dbReference type="Gene3D" id="3.40.50.2300">
    <property type="match status" value="1"/>
</dbReference>
<reference evidence="4 5" key="1">
    <citation type="submission" date="2020-08" db="EMBL/GenBank/DDBJ databases">
        <title>Sequencing the genomes of 1000 actinobacteria strains.</title>
        <authorList>
            <person name="Klenk H.-P."/>
        </authorList>
    </citation>
    <scope>NUCLEOTIDE SEQUENCE [LARGE SCALE GENOMIC DNA]</scope>
    <source>
        <strain evidence="4 5">DSM 46887</strain>
    </source>
</reference>
<dbReference type="RefSeq" id="WP_221206113.1">
    <property type="nucleotide sequence ID" value="NZ_JACHMP010000001.1"/>
</dbReference>
<proteinExistence type="predicted"/>
<dbReference type="Proteomes" id="UP000540685">
    <property type="component" value="Unassembled WGS sequence"/>
</dbReference>
<dbReference type="PROSITE" id="PS50110">
    <property type="entry name" value="RESPONSE_REGULATORY"/>
    <property type="match status" value="1"/>
</dbReference>
<dbReference type="SUPFAM" id="SSF52172">
    <property type="entry name" value="CheY-like"/>
    <property type="match status" value="1"/>
</dbReference>
<dbReference type="InterPro" id="IPR001789">
    <property type="entry name" value="Sig_transdc_resp-reg_receiver"/>
</dbReference>
<keyword evidence="2" id="KW-0472">Membrane</keyword>
<dbReference type="GO" id="GO:0000160">
    <property type="term" value="P:phosphorelay signal transduction system"/>
    <property type="evidence" value="ECO:0007669"/>
    <property type="project" value="InterPro"/>
</dbReference>